<dbReference type="InterPro" id="IPR003838">
    <property type="entry name" value="ABC3_permease_C"/>
</dbReference>
<dbReference type="Pfam" id="PF12704">
    <property type="entry name" value="MacB_PCD"/>
    <property type="match status" value="2"/>
</dbReference>
<keyword evidence="2" id="KW-1003">Cell membrane</keyword>
<feature type="transmembrane region" description="Helical" evidence="6">
    <location>
        <begin position="701"/>
        <end position="720"/>
    </location>
</feature>
<feature type="domain" description="MacB-like periplasmic core" evidence="8">
    <location>
        <begin position="415"/>
        <end position="566"/>
    </location>
</feature>
<evidence type="ECO:0000256" key="5">
    <source>
        <dbReference type="ARBA" id="ARBA00023136"/>
    </source>
</evidence>
<feature type="domain" description="ABC3 transporter permease C-terminal" evidence="7">
    <location>
        <begin position="652"/>
        <end position="765"/>
    </location>
</feature>
<gene>
    <name evidence="9" type="ORF">F5613_001994</name>
</gene>
<feature type="transmembrane region" description="Helical" evidence="6">
    <location>
        <begin position="356"/>
        <end position="384"/>
    </location>
</feature>
<evidence type="ECO:0000256" key="1">
    <source>
        <dbReference type="ARBA" id="ARBA00004651"/>
    </source>
</evidence>
<dbReference type="GO" id="GO:0022857">
    <property type="term" value="F:transmembrane transporter activity"/>
    <property type="evidence" value="ECO:0007669"/>
    <property type="project" value="TreeGrafter"/>
</dbReference>
<feature type="transmembrane region" description="Helical" evidence="6">
    <location>
        <begin position="270"/>
        <end position="292"/>
    </location>
</feature>
<feature type="transmembrane region" description="Helical" evidence="6">
    <location>
        <begin position="313"/>
        <end position="336"/>
    </location>
</feature>
<evidence type="ECO:0000256" key="4">
    <source>
        <dbReference type="ARBA" id="ARBA00022989"/>
    </source>
</evidence>
<organism evidence="9 10">
    <name type="scientific">Macellibacteroides fermentans</name>
    <dbReference type="NCBI Taxonomy" id="879969"/>
    <lineage>
        <taxon>Bacteria</taxon>
        <taxon>Pseudomonadati</taxon>
        <taxon>Bacteroidota</taxon>
        <taxon>Bacteroidia</taxon>
        <taxon>Bacteroidales</taxon>
        <taxon>Porphyromonadaceae</taxon>
        <taxon>Macellibacteroides</taxon>
    </lineage>
</organism>
<sequence>MILYFLKVAWRNLLKYKAQSVISILGLAIGFMAFSFTMSWISFEYSYDSFTPDADRIYQVVKVDPKLTGGIQNITPEPLALYLESTFPEVEAATSIDISTSVDEYKDFFYYNNQKDSIANCIQIITDTSFFNVFYAENKPLINHPIPSDVFYATESMMQRLKAVGEDPNPFFSGSIPDRSYHSNVPFDVIQISPRRPRKDKDCDWCYSHTITFLKVREGADVNALAKKMSQIEVENSQQGIMSFKLIPLRKAHYQIPNEQTVIQFNHLKIFAAVSLMVIFCGLFNYLMLFVNRIKMRGKELALRKVNGSSDKQLLMMLMTEFLLVLFISLFIGGLLTECLYPSFLKLSMIEAPRSYFMLEALLYGCSIAIISIVTAFFPIRLLMKRSIRENIQPETKVFGGIQNRFTVVSLLIQLIFGVLLLFCSLVFYLQLRNLNRSDIGFDRFNINTIQSWYGGIPIDEIQKIKGVEEVIPFNRIFLPRGGRASSKISEAGDKKFTEAVEVEIVNVNGPDFTQFFSIPILSGRNLRQGIVEECLINETAKRVLGFDDPIGKKLQDWVIVGVIPDLYIDSPLLPVLPCVYRSLQSKKPDNGGVSGFYAYKYSPDNRIETEQAILAVFAKSGVTKGVTILNMDDVYTDYTKSERYLLVLLGLMTLVALLIVTFGVYSMITFSCNQRRKEIAIRKVNGACISEIFRLFIKQYVFVTVLACIIAFPMGVYVMQRWLEQYVCRIHLEWWIFVSVFGLILLIVLAGILSKLYKAASENPAETVKSV</sequence>
<feature type="transmembrane region" description="Helical" evidence="6">
    <location>
        <begin position="21"/>
        <end position="43"/>
    </location>
</feature>
<reference evidence="9 10" key="1">
    <citation type="submission" date="2020-07" db="EMBL/GenBank/DDBJ databases">
        <title>Genomic Encyclopedia of Type Strains, Phase IV (KMG-IV): sequencing the most valuable type-strain genomes for metagenomic binning, comparative biology and taxonomic classification.</title>
        <authorList>
            <person name="Goeker M."/>
        </authorList>
    </citation>
    <scope>NUCLEOTIDE SEQUENCE [LARGE SCALE GENOMIC DNA]</scope>
    <source>
        <strain evidence="9 10">DSM 23697</strain>
    </source>
</reference>
<comment type="caution">
    <text evidence="9">The sequence shown here is derived from an EMBL/GenBank/DDBJ whole genome shotgun (WGS) entry which is preliminary data.</text>
</comment>
<keyword evidence="10" id="KW-1185">Reference proteome</keyword>
<dbReference type="Pfam" id="PF02687">
    <property type="entry name" value="FtsX"/>
    <property type="match status" value="2"/>
</dbReference>
<evidence type="ECO:0000259" key="8">
    <source>
        <dbReference type="Pfam" id="PF12704"/>
    </source>
</evidence>
<feature type="domain" description="ABC3 transporter permease C-terminal" evidence="7">
    <location>
        <begin position="273"/>
        <end position="344"/>
    </location>
</feature>
<dbReference type="InterPro" id="IPR050250">
    <property type="entry name" value="Macrolide_Exporter_MacB"/>
</dbReference>
<accession>A0A8E1ZWU6</accession>
<feature type="transmembrane region" description="Helical" evidence="6">
    <location>
        <begin position="405"/>
        <end position="430"/>
    </location>
</feature>
<protein>
    <submittedName>
        <fullName evidence="9">ABC-type antimicrobial peptide transport system permease subunit</fullName>
    </submittedName>
</protein>
<dbReference type="AlphaFoldDB" id="A0A8E1ZWU6"/>
<feature type="transmembrane region" description="Helical" evidence="6">
    <location>
        <begin position="735"/>
        <end position="754"/>
    </location>
</feature>
<dbReference type="PANTHER" id="PTHR30572:SF18">
    <property type="entry name" value="ABC-TYPE MACROLIDE FAMILY EXPORT SYSTEM PERMEASE COMPONENT 2"/>
    <property type="match status" value="1"/>
</dbReference>
<dbReference type="GO" id="GO:0005886">
    <property type="term" value="C:plasma membrane"/>
    <property type="evidence" value="ECO:0007669"/>
    <property type="project" value="UniProtKB-SubCell"/>
</dbReference>
<feature type="domain" description="MacB-like periplasmic core" evidence="8">
    <location>
        <begin position="20"/>
        <end position="134"/>
    </location>
</feature>
<evidence type="ECO:0000256" key="6">
    <source>
        <dbReference type="SAM" id="Phobius"/>
    </source>
</evidence>
<dbReference type="RefSeq" id="WP_179399595.1">
    <property type="nucleotide sequence ID" value="NZ_JACCCY010000003.1"/>
</dbReference>
<comment type="subcellular location">
    <subcellularLocation>
        <location evidence="1">Cell membrane</location>
        <topology evidence="1">Multi-pass membrane protein</topology>
    </subcellularLocation>
</comment>
<proteinExistence type="predicted"/>
<keyword evidence="3 6" id="KW-0812">Transmembrane</keyword>
<keyword evidence="5 6" id="KW-0472">Membrane</keyword>
<dbReference type="EMBL" id="JACCCY010000003">
    <property type="protein sequence ID" value="NYI49864.1"/>
    <property type="molecule type" value="Genomic_DNA"/>
</dbReference>
<feature type="transmembrane region" description="Helical" evidence="6">
    <location>
        <begin position="645"/>
        <end position="669"/>
    </location>
</feature>
<evidence type="ECO:0000256" key="3">
    <source>
        <dbReference type="ARBA" id="ARBA00022692"/>
    </source>
</evidence>
<keyword evidence="4 6" id="KW-1133">Transmembrane helix</keyword>
<dbReference type="Proteomes" id="UP000574332">
    <property type="component" value="Unassembled WGS sequence"/>
</dbReference>
<evidence type="ECO:0000256" key="2">
    <source>
        <dbReference type="ARBA" id="ARBA00022475"/>
    </source>
</evidence>
<evidence type="ECO:0000313" key="9">
    <source>
        <dbReference type="EMBL" id="NYI49864.1"/>
    </source>
</evidence>
<evidence type="ECO:0000313" key="10">
    <source>
        <dbReference type="Proteomes" id="UP000574332"/>
    </source>
</evidence>
<name>A0A8E1ZWU6_9PORP</name>
<evidence type="ECO:0000259" key="7">
    <source>
        <dbReference type="Pfam" id="PF02687"/>
    </source>
</evidence>
<dbReference type="PANTHER" id="PTHR30572">
    <property type="entry name" value="MEMBRANE COMPONENT OF TRANSPORTER-RELATED"/>
    <property type="match status" value="1"/>
</dbReference>
<dbReference type="InterPro" id="IPR025857">
    <property type="entry name" value="MacB_PCD"/>
</dbReference>